<dbReference type="Pfam" id="PF08241">
    <property type="entry name" value="Methyltransf_11"/>
    <property type="match status" value="1"/>
</dbReference>
<proteinExistence type="predicted"/>
<dbReference type="KEGG" id="paun:MJA45_04585"/>
<gene>
    <name evidence="2" type="ORF">MJA45_04585</name>
</gene>
<keyword evidence="2" id="KW-0489">Methyltransferase</keyword>
<dbReference type="RefSeq" id="WP_315606107.1">
    <property type="nucleotide sequence ID" value="NZ_CP130318.1"/>
</dbReference>
<feature type="domain" description="Methyltransferase type 11" evidence="1">
    <location>
        <begin position="52"/>
        <end position="152"/>
    </location>
</feature>
<dbReference type="GO" id="GO:0032259">
    <property type="term" value="P:methylation"/>
    <property type="evidence" value="ECO:0007669"/>
    <property type="project" value="UniProtKB-KW"/>
</dbReference>
<dbReference type="SUPFAM" id="SSF53335">
    <property type="entry name" value="S-adenosyl-L-methionine-dependent methyltransferases"/>
    <property type="match status" value="1"/>
</dbReference>
<dbReference type="Gene3D" id="3.40.50.150">
    <property type="entry name" value="Vaccinia Virus protein VP39"/>
    <property type="match status" value="1"/>
</dbReference>
<dbReference type="InterPro" id="IPR029063">
    <property type="entry name" value="SAM-dependent_MTases_sf"/>
</dbReference>
<protein>
    <submittedName>
        <fullName evidence="2">Methyltransferase domain-containing protein</fullName>
    </submittedName>
</protein>
<dbReference type="InterPro" id="IPR013216">
    <property type="entry name" value="Methyltransf_11"/>
</dbReference>
<keyword evidence="2" id="KW-0808">Transferase</keyword>
<evidence type="ECO:0000259" key="1">
    <source>
        <dbReference type="Pfam" id="PF08241"/>
    </source>
</evidence>
<sequence length="208" mass="23008">MINRRISTVDRQYGNPSGVRGRMTGELMVRQHGPETLWTLDRLNLQPGDRVLELGCGAGKAIELLYNRLGQEGGVSGLDLSETMVQAAAGRNRQGAAACRVHIRQGDVSAAIPWPDESFHKVFSIHSLYFWRDLSRAVSESCRVLAPGGTILLTWSDGKNGRVSPAIRRKIHRVLLPCMRQAGFQEIRLRRGPRSRGYHTLGVTAVKG</sequence>
<accession>A0AA96LFH0</accession>
<keyword evidence="3" id="KW-1185">Reference proteome</keyword>
<dbReference type="Proteomes" id="UP001305702">
    <property type="component" value="Chromosome"/>
</dbReference>
<dbReference type="PANTHER" id="PTHR42912">
    <property type="entry name" value="METHYLTRANSFERASE"/>
    <property type="match status" value="1"/>
</dbReference>
<organism evidence="2 3">
    <name type="scientific">Paenibacillus aurantius</name>
    <dbReference type="NCBI Taxonomy" id="2918900"/>
    <lineage>
        <taxon>Bacteria</taxon>
        <taxon>Bacillati</taxon>
        <taxon>Bacillota</taxon>
        <taxon>Bacilli</taxon>
        <taxon>Bacillales</taxon>
        <taxon>Paenibacillaceae</taxon>
        <taxon>Paenibacillus</taxon>
    </lineage>
</organism>
<evidence type="ECO:0000313" key="3">
    <source>
        <dbReference type="Proteomes" id="UP001305702"/>
    </source>
</evidence>
<name>A0AA96LFH0_9BACL</name>
<dbReference type="AlphaFoldDB" id="A0AA96LFH0"/>
<evidence type="ECO:0000313" key="2">
    <source>
        <dbReference type="EMBL" id="WNQ12330.1"/>
    </source>
</evidence>
<dbReference type="EMBL" id="CP130318">
    <property type="protein sequence ID" value="WNQ12330.1"/>
    <property type="molecule type" value="Genomic_DNA"/>
</dbReference>
<dbReference type="InterPro" id="IPR050508">
    <property type="entry name" value="Methyltransf_Superfamily"/>
</dbReference>
<dbReference type="GO" id="GO:0008757">
    <property type="term" value="F:S-adenosylmethionine-dependent methyltransferase activity"/>
    <property type="evidence" value="ECO:0007669"/>
    <property type="project" value="InterPro"/>
</dbReference>
<dbReference type="CDD" id="cd02440">
    <property type="entry name" value="AdoMet_MTases"/>
    <property type="match status" value="1"/>
</dbReference>
<reference evidence="2 3" key="1">
    <citation type="submission" date="2022-02" db="EMBL/GenBank/DDBJ databases">
        <title>Paenibacillus sp. MBLB1776 Whole Genome Shotgun Sequencing.</title>
        <authorList>
            <person name="Hwang C.Y."/>
            <person name="Cho E.-S."/>
            <person name="Seo M.-J."/>
        </authorList>
    </citation>
    <scope>NUCLEOTIDE SEQUENCE [LARGE SCALE GENOMIC DNA]</scope>
    <source>
        <strain evidence="2 3">MBLB1776</strain>
    </source>
</reference>